<dbReference type="AlphaFoldDB" id="A0A5C6EBY0"/>
<keyword evidence="5 7" id="KW-0418">Kinase</keyword>
<evidence type="ECO:0000256" key="6">
    <source>
        <dbReference type="NCBIfam" id="TIGR00152"/>
    </source>
</evidence>
<comment type="similarity">
    <text evidence="1 5">Belongs to the CoaE family.</text>
</comment>
<keyword evidence="8" id="KW-1185">Reference proteome</keyword>
<sequence length="209" mass="23446">MIIVGIVGSPAGGKSTVAARLQELGATWINADRIAHSVLEQPDVRRQLIDRWGTGIAGHDGQIDRAKLADLVFRADDPNRTALNYLESLVHPRTRQLIQQELEKAAHAGAPVAILDVPLLFESNWHLACDQIWCIDASFEKRLDRAASRNWDANELRRRETNQLDIHRKKQLSTLVINNYGPLSELIAKVDHNYERLSLAPADNSKHCI</sequence>
<dbReference type="PANTHER" id="PTHR10695">
    <property type="entry name" value="DEPHOSPHO-COA KINASE-RELATED"/>
    <property type="match status" value="1"/>
</dbReference>
<comment type="subcellular location">
    <subcellularLocation>
        <location evidence="5">Cytoplasm</location>
    </subcellularLocation>
</comment>
<evidence type="ECO:0000256" key="4">
    <source>
        <dbReference type="ARBA" id="ARBA00022993"/>
    </source>
</evidence>
<dbReference type="PROSITE" id="PS51219">
    <property type="entry name" value="DPCK"/>
    <property type="match status" value="1"/>
</dbReference>
<comment type="pathway">
    <text evidence="5">Cofactor biosynthesis; coenzyme A biosynthesis; CoA from (R)-pantothenate: step 5/5.</text>
</comment>
<keyword evidence="5" id="KW-0963">Cytoplasm</keyword>
<dbReference type="Pfam" id="PF01121">
    <property type="entry name" value="CoaE"/>
    <property type="match status" value="1"/>
</dbReference>
<keyword evidence="4 5" id="KW-0173">Coenzyme A biosynthesis</keyword>
<gene>
    <name evidence="5 7" type="primary">coaE</name>
    <name evidence="7" type="ORF">Poly59_53400</name>
</gene>
<dbReference type="PANTHER" id="PTHR10695:SF46">
    <property type="entry name" value="BIFUNCTIONAL COENZYME A SYNTHASE-RELATED"/>
    <property type="match status" value="1"/>
</dbReference>
<dbReference type="UniPathway" id="UPA00241">
    <property type="reaction ID" value="UER00356"/>
</dbReference>
<accession>A0A5C6EBY0</accession>
<dbReference type="EMBL" id="SJPX01000006">
    <property type="protein sequence ID" value="TWU46398.1"/>
    <property type="molecule type" value="Genomic_DNA"/>
</dbReference>
<dbReference type="HAMAP" id="MF_00376">
    <property type="entry name" value="Dephospho_CoA_kinase"/>
    <property type="match status" value="1"/>
</dbReference>
<dbReference type="GO" id="GO:0015937">
    <property type="term" value="P:coenzyme A biosynthetic process"/>
    <property type="evidence" value="ECO:0007669"/>
    <property type="project" value="UniProtKB-UniRule"/>
</dbReference>
<organism evidence="7 8">
    <name type="scientific">Rubripirellula reticaptiva</name>
    <dbReference type="NCBI Taxonomy" id="2528013"/>
    <lineage>
        <taxon>Bacteria</taxon>
        <taxon>Pseudomonadati</taxon>
        <taxon>Planctomycetota</taxon>
        <taxon>Planctomycetia</taxon>
        <taxon>Pirellulales</taxon>
        <taxon>Pirellulaceae</taxon>
        <taxon>Rubripirellula</taxon>
    </lineage>
</organism>
<comment type="catalytic activity">
    <reaction evidence="5">
        <text>3'-dephospho-CoA + ATP = ADP + CoA + H(+)</text>
        <dbReference type="Rhea" id="RHEA:18245"/>
        <dbReference type="ChEBI" id="CHEBI:15378"/>
        <dbReference type="ChEBI" id="CHEBI:30616"/>
        <dbReference type="ChEBI" id="CHEBI:57287"/>
        <dbReference type="ChEBI" id="CHEBI:57328"/>
        <dbReference type="ChEBI" id="CHEBI:456216"/>
        <dbReference type="EC" id="2.7.1.24"/>
    </reaction>
</comment>
<dbReference type="InterPro" id="IPR001977">
    <property type="entry name" value="Depp_CoAkinase"/>
</dbReference>
<evidence type="ECO:0000256" key="3">
    <source>
        <dbReference type="ARBA" id="ARBA00022840"/>
    </source>
</evidence>
<reference evidence="7 8" key="1">
    <citation type="submission" date="2019-02" db="EMBL/GenBank/DDBJ databases">
        <title>Deep-cultivation of Planctomycetes and their phenomic and genomic characterization uncovers novel biology.</title>
        <authorList>
            <person name="Wiegand S."/>
            <person name="Jogler M."/>
            <person name="Boedeker C."/>
            <person name="Pinto D."/>
            <person name="Vollmers J."/>
            <person name="Rivas-Marin E."/>
            <person name="Kohn T."/>
            <person name="Peeters S.H."/>
            <person name="Heuer A."/>
            <person name="Rast P."/>
            <person name="Oberbeckmann S."/>
            <person name="Bunk B."/>
            <person name="Jeske O."/>
            <person name="Meyerdierks A."/>
            <person name="Storesund J.E."/>
            <person name="Kallscheuer N."/>
            <person name="Luecker S."/>
            <person name="Lage O.M."/>
            <person name="Pohl T."/>
            <person name="Merkel B.J."/>
            <person name="Hornburger P."/>
            <person name="Mueller R.-W."/>
            <person name="Bruemmer F."/>
            <person name="Labrenz M."/>
            <person name="Spormann A.M."/>
            <person name="Op Den Camp H."/>
            <person name="Overmann J."/>
            <person name="Amann R."/>
            <person name="Jetten M.S.M."/>
            <person name="Mascher T."/>
            <person name="Medema M.H."/>
            <person name="Devos D.P."/>
            <person name="Kaster A.-K."/>
            <person name="Ovreas L."/>
            <person name="Rohde M."/>
            <person name="Galperin M.Y."/>
            <person name="Jogler C."/>
        </authorList>
    </citation>
    <scope>NUCLEOTIDE SEQUENCE [LARGE SCALE GENOMIC DNA]</scope>
    <source>
        <strain evidence="7 8">Poly59</strain>
    </source>
</reference>
<dbReference type="CDD" id="cd02022">
    <property type="entry name" value="DPCK"/>
    <property type="match status" value="1"/>
</dbReference>
<dbReference type="RefSeq" id="WP_146536936.1">
    <property type="nucleotide sequence ID" value="NZ_SJPX01000006.1"/>
</dbReference>
<comment type="caution">
    <text evidence="7">The sequence shown here is derived from an EMBL/GenBank/DDBJ whole genome shotgun (WGS) entry which is preliminary data.</text>
</comment>
<dbReference type="OrthoDB" id="9812943at2"/>
<evidence type="ECO:0000256" key="5">
    <source>
        <dbReference type="HAMAP-Rule" id="MF_00376"/>
    </source>
</evidence>
<dbReference type="GO" id="GO:0005737">
    <property type="term" value="C:cytoplasm"/>
    <property type="evidence" value="ECO:0007669"/>
    <property type="project" value="UniProtKB-SubCell"/>
</dbReference>
<dbReference type="Proteomes" id="UP000317977">
    <property type="component" value="Unassembled WGS sequence"/>
</dbReference>
<keyword evidence="5 7" id="KW-0808">Transferase</keyword>
<feature type="binding site" evidence="5">
    <location>
        <begin position="11"/>
        <end position="16"/>
    </location>
    <ligand>
        <name>ATP</name>
        <dbReference type="ChEBI" id="CHEBI:30616"/>
    </ligand>
</feature>
<protein>
    <recommendedName>
        <fullName evidence="5 6">Dephospho-CoA kinase</fullName>
        <ecNumber evidence="5 6">2.7.1.24</ecNumber>
    </recommendedName>
    <alternativeName>
        <fullName evidence="5">Dephosphocoenzyme A kinase</fullName>
    </alternativeName>
</protein>
<dbReference type="GO" id="GO:0004140">
    <property type="term" value="F:dephospho-CoA kinase activity"/>
    <property type="evidence" value="ECO:0007669"/>
    <property type="project" value="UniProtKB-UniRule"/>
</dbReference>
<dbReference type="GO" id="GO:0005524">
    <property type="term" value="F:ATP binding"/>
    <property type="evidence" value="ECO:0007669"/>
    <property type="project" value="UniProtKB-UniRule"/>
</dbReference>
<keyword evidence="2 5" id="KW-0547">Nucleotide-binding</keyword>
<evidence type="ECO:0000256" key="2">
    <source>
        <dbReference type="ARBA" id="ARBA00022741"/>
    </source>
</evidence>
<dbReference type="SUPFAM" id="SSF52540">
    <property type="entry name" value="P-loop containing nucleoside triphosphate hydrolases"/>
    <property type="match status" value="1"/>
</dbReference>
<comment type="function">
    <text evidence="5">Catalyzes the phosphorylation of the 3'-hydroxyl group of dephosphocoenzyme A to form coenzyme A.</text>
</comment>
<evidence type="ECO:0000256" key="1">
    <source>
        <dbReference type="ARBA" id="ARBA00009018"/>
    </source>
</evidence>
<proteinExistence type="inferred from homology"/>
<evidence type="ECO:0000313" key="8">
    <source>
        <dbReference type="Proteomes" id="UP000317977"/>
    </source>
</evidence>
<dbReference type="InterPro" id="IPR027417">
    <property type="entry name" value="P-loop_NTPase"/>
</dbReference>
<name>A0A5C6EBY0_9BACT</name>
<evidence type="ECO:0000313" key="7">
    <source>
        <dbReference type="EMBL" id="TWU46398.1"/>
    </source>
</evidence>
<dbReference type="NCBIfam" id="TIGR00152">
    <property type="entry name" value="dephospho-CoA kinase"/>
    <property type="match status" value="1"/>
</dbReference>
<dbReference type="Gene3D" id="3.40.50.300">
    <property type="entry name" value="P-loop containing nucleotide triphosphate hydrolases"/>
    <property type="match status" value="1"/>
</dbReference>
<dbReference type="EC" id="2.7.1.24" evidence="5 6"/>
<keyword evidence="3 5" id="KW-0067">ATP-binding</keyword>